<keyword evidence="11 21" id="KW-0808">Transferase</keyword>
<keyword evidence="14" id="KW-0067">ATP-binding</keyword>
<comment type="catalytic activity">
    <reaction evidence="3">
        <text>adenosylcob(III)inamide + GTP = adenosylcob(III)inamide phosphate + GDP + H(+)</text>
        <dbReference type="Rhea" id="RHEA:15765"/>
        <dbReference type="ChEBI" id="CHEBI:2480"/>
        <dbReference type="ChEBI" id="CHEBI:15378"/>
        <dbReference type="ChEBI" id="CHEBI:37565"/>
        <dbReference type="ChEBI" id="CHEBI:58189"/>
        <dbReference type="ChEBI" id="CHEBI:58502"/>
        <dbReference type="EC" id="2.7.1.156"/>
    </reaction>
</comment>
<protein>
    <recommendedName>
        <fullName evidence="18">Bifunctional adenosylcobalamin biosynthesis protein CobU</fullName>
        <ecNumber evidence="8">2.7.1.156</ecNumber>
        <ecNumber evidence="9">2.7.7.62</ecNumber>
    </recommendedName>
    <alternativeName>
        <fullName evidence="16">Adenosylcobinamide kinase</fullName>
    </alternativeName>
    <alternativeName>
        <fullName evidence="17">Adenosylcobinamide-phosphate guanylyltransferase</fullName>
    </alternativeName>
</protein>
<dbReference type="AlphaFoldDB" id="A0A1M4YQ97"/>
<sequence>MGRLIIITGGARSGKSTFAEKLASKTDSVLYIATSVPFDDEMKDRVRRHRERRPSSWDTYEGYKGLKDIIAGTDKKAVLLDCVTIMITNLLMDANLDWDNVPMDVIDEVEKGIEKEIMGIIEGARKSSADVVLVTNEVGMGLVPEYRLGRIFRDIAGRMNQLVAAAADEVYMVIAGIPVKIK</sequence>
<evidence type="ECO:0000256" key="18">
    <source>
        <dbReference type="ARBA" id="ARBA00073706"/>
    </source>
</evidence>
<name>A0A1M4YQ97_9THEO</name>
<dbReference type="GO" id="GO:0043752">
    <property type="term" value="F:adenosylcobinamide kinase activity"/>
    <property type="evidence" value="ECO:0007669"/>
    <property type="project" value="UniProtKB-EC"/>
</dbReference>
<evidence type="ECO:0000256" key="9">
    <source>
        <dbReference type="ARBA" id="ARBA00012523"/>
    </source>
</evidence>
<evidence type="ECO:0000256" key="1">
    <source>
        <dbReference type="ARBA" id="ARBA00000312"/>
    </source>
</evidence>
<dbReference type="CDD" id="cd00544">
    <property type="entry name" value="CobU"/>
    <property type="match status" value="1"/>
</dbReference>
<keyword evidence="22" id="KW-1185">Reference proteome</keyword>
<evidence type="ECO:0000256" key="17">
    <source>
        <dbReference type="ARBA" id="ARBA00030571"/>
    </source>
</evidence>
<keyword evidence="13 21" id="KW-0418">Kinase</keyword>
<dbReference type="PIRSF" id="PIRSF006135">
    <property type="entry name" value="CobU"/>
    <property type="match status" value="1"/>
</dbReference>
<feature type="active site" description="GMP-histidine intermediate" evidence="19">
    <location>
        <position position="49"/>
    </location>
</feature>
<keyword evidence="10" id="KW-0169">Cobalamin biosynthesis</keyword>
<evidence type="ECO:0000256" key="7">
    <source>
        <dbReference type="ARBA" id="ARBA00007490"/>
    </source>
</evidence>
<dbReference type="RefSeq" id="WP_073342875.1">
    <property type="nucleotide sequence ID" value="NZ_FQVH01000011.1"/>
</dbReference>
<organism evidence="21 22">
    <name type="scientific">Caldanaerobius fijiensis DSM 17918</name>
    <dbReference type="NCBI Taxonomy" id="1121256"/>
    <lineage>
        <taxon>Bacteria</taxon>
        <taxon>Bacillati</taxon>
        <taxon>Bacillota</taxon>
        <taxon>Clostridia</taxon>
        <taxon>Thermoanaerobacterales</taxon>
        <taxon>Thermoanaerobacteraceae</taxon>
        <taxon>Caldanaerobius</taxon>
    </lineage>
</organism>
<dbReference type="Gene3D" id="3.40.50.300">
    <property type="entry name" value="P-loop containing nucleotide triphosphate hydrolases"/>
    <property type="match status" value="1"/>
</dbReference>
<evidence type="ECO:0000256" key="5">
    <source>
        <dbReference type="ARBA" id="ARBA00004692"/>
    </source>
</evidence>
<evidence type="ECO:0000256" key="15">
    <source>
        <dbReference type="ARBA" id="ARBA00023134"/>
    </source>
</evidence>
<feature type="binding site" evidence="20">
    <location>
        <begin position="50"/>
        <end position="53"/>
    </location>
    <ligand>
        <name>GTP</name>
        <dbReference type="ChEBI" id="CHEBI:37565"/>
    </ligand>
</feature>
<proteinExistence type="inferred from homology"/>
<evidence type="ECO:0000313" key="22">
    <source>
        <dbReference type="Proteomes" id="UP000184088"/>
    </source>
</evidence>
<dbReference type="PANTHER" id="PTHR34848">
    <property type="match status" value="1"/>
</dbReference>
<dbReference type="EC" id="2.7.7.62" evidence="9"/>
<evidence type="ECO:0000256" key="10">
    <source>
        <dbReference type="ARBA" id="ARBA00022573"/>
    </source>
</evidence>
<feature type="binding site" evidence="20">
    <location>
        <position position="61"/>
    </location>
    <ligand>
        <name>GTP</name>
        <dbReference type="ChEBI" id="CHEBI:37565"/>
    </ligand>
</feature>
<dbReference type="GO" id="GO:0008820">
    <property type="term" value="F:cobinamide phosphate guanylyltransferase activity"/>
    <property type="evidence" value="ECO:0007669"/>
    <property type="project" value="UniProtKB-EC"/>
</dbReference>
<dbReference type="EMBL" id="FQVH01000011">
    <property type="protein sequence ID" value="SHF07516.1"/>
    <property type="molecule type" value="Genomic_DNA"/>
</dbReference>
<dbReference type="Proteomes" id="UP000184088">
    <property type="component" value="Unassembled WGS sequence"/>
</dbReference>
<evidence type="ECO:0000313" key="21">
    <source>
        <dbReference type="EMBL" id="SHF07516.1"/>
    </source>
</evidence>
<evidence type="ECO:0000256" key="20">
    <source>
        <dbReference type="PIRSR" id="PIRSR006135-2"/>
    </source>
</evidence>
<keyword evidence="15 20" id="KW-0342">GTP-binding</keyword>
<dbReference type="UniPathway" id="UPA00148">
    <property type="reaction ID" value="UER00236"/>
</dbReference>
<gene>
    <name evidence="21" type="ORF">SAMN02746089_01253</name>
</gene>
<evidence type="ECO:0000256" key="2">
    <source>
        <dbReference type="ARBA" id="ARBA00000711"/>
    </source>
</evidence>
<accession>A0A1M4YQ97</accession>
<evidence type="ECO:0000256" key="3">
    <source>
        <dbReference type="ARBA" id="ARBA00001522"/>
    </source>
</evidence>
<evidence type="ECO:0000256" key="8">
    <source>
        <dbReference type="ARBA" id="ARBA00012016"/>
    </source>
</evidence>
<feature type="binding site" evidence="20">
    <location>
        <position position="81"/>
    </location>
    <ligand>
        <name>GTP</name>
        <dbReference type="ChEBI" id="CHEBI:37565"/>
    </ligand>
</feature>
<comment type="catalytic activity">
    <reaction evidence="2">
        <text>adenosylcob(III)inamide phosphate + GTP + H(+) = adenosylcob(III)inamide-GDP + diphosphate</text>
        <dbReference type="Rhea" id="RHEA:22712"/>
        <dbReference type="ChEBI" id="CHEBI:15378"/>
        <dbReference type="ChEBI" id="CHEBI:33019"/>
        <dbReference type="ChEBI" id="CHEBI:37565"/>
        <dbReference type="ChEBI" id="CHEBI:58502"/>
        <dbReference type="ChEBI" id="CHEBI:60487"/>
        <dbReference type="EC" id="2.7.7.62"/>
    </reaction>
</comment>
<dbReference type="OrthoDB" id="9799422at2"/>
<evidence type="ECO:0000256" key="4">
    <source>
        <dbReference type="ARBA" id="ARBA00003889"/>
    </source>
</evidence>
<comment type="similarity">
    <text evidence="7">Belongs to the CobU/CobP family.</text>
</comment>
<evidence type="ECO:0000256" key="14">
    <source>
        <dbReference type="ARBA" id="ARBA00022840"/>
    </source>
</evidence>
<dbReference type="InterPro" id="IPR003203">
    <property type="entry name" value="CobU/CobP"/>
</dbReference>
<dbReference type="InterPro" id="IPR027417">
    <property type="entry name" value="P-loop_NTPase"/>
</dbReference>
<comment type="catalytic activity">
    <reaction evidence="1">
        <text>adenosylcob(III)inamide + ATP = adenosylcob(III)inamide phosphate + ADP + H(+)</text>
        <dbReference type="Rhea" id="RHEA:15769"/>
        <dbReference type="ChEBI" id="CHEBI:2480"/>
        <dbReference type="ChEBI" id="CHEBI:15378"/>
        <dbReference type="ChEBI" id="CHEBI:30616"/>
        <dbReference type="ChEBI" id="CHEBI:58502"/>
        <dbReference type="ChEBI" id="CHEBI:456216"/>
        <dbReference type="EC" id="2.7.1.156"/>
    </reaction>
</comment>
<comment type="function">
    <text evidence="4">Catalyzes ATP-dependent phosphorylation of adenosylcobinamide and addition of GMP to adenosylcobinamide phosphate.</text>
</comment>
<evidence type="ECO:0000256" key="16">
    <source>
        <dbReference type="ARBA" id="ARBA00029570"/>
    </source>
</evidence>
<evidence type="ECO:0000256" key="13">
    <source>
        <dbReference type="ARBA" id="ARBA00022777"/>
    </source>
</evidence>
<evidence type="ECO:0000256" key="6">
    <source>
        <dbReference type="ARBA" id="ARBA00005159"/>
    </source>
</evidence>
<dbReference type="GO" id="GO:0009236">
    <property type="term" value="P:cobalamin biosynthetic process"/>
    <property type="evidence" value="ECO:0007669"/>
    <property type="project" value="UniProtKB-UniPathway"/>
</dbReference>
<evidence type="ECO:0000256" key="12">
    <source>
        <dbReference type="ARBA" id="ARBA00022741"/>
    </source>
</evidence>
<dbReference type="Pfam" id="PF02283">
    <property type="entry name" value="CobU"/>
    <property type="match status" value="1"/>
</dbReference>
<keyword evidence="12 20" id="KW-0547">Nucleotide-binding</keyword>
<comment type="pathway">
    <text evidence="5">Cofactor biosynthesis; adenosylcobalamin biosynthesis; adenosylcobalamin from cob(II)yrinate a,c-diamide: step 6/7.</text>
</comment>
<dbReference type="FunFam" id="3.40.50.300:FF:000632">
    <property type="entry name" value="Bifunctional adenosylcobalamin biosynthesis protein"/>
    <property type="match status" value="1"/>
</dbReference>
<dbReference type="GO" id="GO:0005524">
    <property type="term" value="F:ATP binding"/>
    <property type="evidence" value="ECO:0007669"/>
    <property type="project" value="UniProtKB-KW"/>
</dbReference>
<feature type="binding site" evidence="20">
    <location>
        <begin position="9"/>
        <end position="16"/>
    </location>
    <ligand>
        <name>GTP</name>
        <dbReference type="ChEBI" id="CHEBI:37565"/>
    </ligand>
</feature>
<dbReference type="EC" id="2.7.1.156" evidence="8"/>
<keyword evidence="21" id="KW-0548">Nucleotidyltransferase</keyword>
<dbReference type="NCBIfam" id="NF004469">
    <property type="entry name" value="PRK05800.1"/>
    <property type="match status" value="1"/>
</dbReference>
<reference evidence="21 22" key="1">
    <citation type="submission" date="2016-11" db="EMBL/GenBank/DDBJ databases">
        <authorList>
            <person name="Jaros S."/>
            <person name="Januszkiewicz K."/>
            <person name="Wedrychowicz H."/>
        </authorList>
    </citation>
    <scope>NUCLEOTIDE SEQUENCE [LARGE SCALE GENOMIC DNA]</scope>
    <source>
        <strain evidence="21 22">DSM 17918</strain>
    </source>
</reference>
<dbReference type="GO" id="GO:0005525">
    <property type="term" value="F:GTP binding"/>
    <property type="evidence" value="ECO:0007669"/>
    <property type="project" value="UniProtKB-KW"/>
</dbReference>
<evidence type="ECO:0000256" key="11">
    <source>
        <dbReference type="ARBA" id="ARBA00022679"/>
    </source>
</evidence>
<dbReference type="STRING" id="1121256.SAMN02746089_01253"/>
<feature type="binding site" evidence="20">
    <location>
        <begin position="33"/>
        <end position="35"/>
    </location>
    <ligand>
        <name>GTP</name>
        <dbReference type="ChEBI" id="CHEBI:37565"/>
    </ligand>
</feature>
<dbReference type="PANTHER" id="PTHR34848:SF1">
    <property type="entry name" value="BIFUNCTIONAL ADENOSYLCOBALAMIN BIOSYNTHESIS PROTEIN COBU"/>
    <property type="match status" value="1"/>
</dbReference>
<comment type="pathway">
    <text evidence="6">Cofactor biosynthesis; adenosylcobalamin biosynthesis; adenosylcobalamin from cob(II)yrinate a,c-diamide: step 5/7.</text>
</comment>
<evidence type="ECO:0000256" key="19">
    <source>
        <dbReference type="PIRSR" id="PIRSR006135-1"/>
    </source>
</evidence>
<dbReference type="SUPFAM" id="SSF52540">
    <property type="entry name" value="P-loop containing nucleoside triphosphate hydrolases"/>
    <property type="match status" value="1"/>
</dbReference>